<sequence>MEMEADGEVANTNLSATGVEREAVEAIYPCLPRQAEFQLMTVRCLLANFDLHRWTELLTLLTTRNQILRAIFLSIQSSDGPKWVQAILKNPTIDLDTISYDKPAVQYRILRSKIDSSLDLYIKLDYGMYDGTLLRIFDDQFIALAKGLPPLPVTDFNQAIRHYTASPQRKLLEFWSSFFKDARFQWPSTTSSTTKVDKFLVRKTNLEVNEAARRVGVTAPIVFQTAWALLLGGLADTTDVVFDNLLTGRNLPLDDPQAINGNCANFLPFRSHFPRDTRLSSLLQNTQTQFWETTNNGLVGLADIYKALNASRAERAAKTMFCFQPFDPPPRVDQSDAAQHMRWIVMAMSRNRMCFNYAFMCEVFKAPDGYKVKFQFDSRALSEEKAKWAADKYLAILGFLNRHANDHIVENLWSLFEA</sequence>
<evidence type="ECO:0000313" key="2">
    <source>
        <dbReference type="EMBL" id="CAF9932887.1"/>
    </source>
</evidence>
<evidence type="ECO:0000259" key="1">
    <source>
        <dbReference type="Pfam" id="PF00668"/>
    </source>
</evidence>
<dbReference type="GO" id="GO:0044550">
    <property type="term" value="P:secondary metabolite biosynthetic process"/>
    <property type="evidence" value="ECO:0007669"/>
    <property type="project" value="TreeGrafter"/>
</dbReference>
<dbReference type="PANTHER" id="PTHR45527">
    <property type="entry name" value="NONRIBOSOMAL PEPTIDE SYNTHETASE"/>
    <property type="match status" value="1"/>
</dbReference>
<reference evidence="2" key="1">
    <citation type="submission" date="2021-03" db="EMBL/GenBank/DDBJ databases">
        <authorList>
            <person name="Tagirdzhanova G."/>
        </authorList>
    </citation>
    <scope>NUCLEOTIDE SEQUENCE</scope>
</reference>
<accession>A0A8H3ILY8</accession>
<proteinExistence type="predicted"/>
<dbReference type="OrthoDB" id="416786at2759"/>
<comment type="caution">
    <text evidence="2">The sequence shown here is derived from an EMBL/GenBank/DDBJ whole genome shotgun (WGS) entry which is preliminary data.</text>
</comment>
<dbReference type="Gene3D" id="3.30.559.30">
    <property type="entry name" value="Nonribosomal peptide synthetase, condensation domain"/>
    <property type="match status" value="1"/>
</dbReference>
<dbReference type="GO" id="GO:0031177">
    <property type="term" value="F:phosphopantetheine binding"/>
    <property type="evidence" value="ECO:0007669"/>
    <property type="project" value="TreeGrafter"/>
</dbReference>
<dbReference type="GO" id="GO:0003824">
    <property type="term" value="F:catalytic activity"/>
    <property type="evidence" value="ECO:0007669"/>
    <property type="project" value="InterPro"/>
</dbReference>
<dbReference type="SUPFAM" id="SSF52777">
    <property type="entry name" value="CoA-dependent acyltransferases"/>
    <property type="match status" value="2"/>
</dbReference>
<dbReference type="Pfam" id="PF00668">
    <property type="entry name" value="Condensation"/>
    <property type="match status" value="1"/>
</dbReference>
<gene>
    <name evidence="2" type="ORF">HETSPECPRED_008472</name>
</gene>
<dbReference type="AlphaFoldDB" id="A0A8H3ILY8"/>
<organism evidence="2 3">
    <name type="scientific">Heterodermia speciosa</name>
    <dbReference type="NCBI Taxonomy" id="116794"/>
    <lineage>
        <taxon>Eukaryota</taxon>
        <taxon>Fungi</taxon>
        <taxon>Dikarya</taxon>
        <taxon>Ascomycota</taxon>
        <taxon>Pezizomycotina</taxon>
        <taxon>Lecanoromycetes</taxon>
        <taxon>OSLEUM clade</taxon>
        <taxon>Lecanoromycetidae</taxon>
        <taxon>Caliciales</taxon>
        <taxon>Physciaceae</taxon>
        <taxon>Heterodermia</taxon>
    </lineage>
</organism>
<feature type="domain" description="Condensation" evidence="1">
    <location>
        <begin position="146"/>
        <end position="407"/>
    </location>
</feature>
<dbReference type="GO" id="GO:0043041">
    <property type="term" value="P:amino acid activation for nonribosomal peptide biosynthetic process"/>
    <property type="evidence" value="ECO:0007669"/>
    <property type="project" value="TreeGrafter"/>
</dbReference>
<name>A0A8H3ILY8_9LECA</name>
<keyword evidence="3" id="KW-1185">Reference proteome</keyword>
<protein>
    <recommendedName>
        <fullName evidence="1">Condensation domain-containing protein</fullName>
    </recommendedName>
</protein>
<evidence type="ECO:0000313" key="3">
    <source>
        <dbReference type="Proteomes" id="UP000664521"/>
    </source>
</evidence>
<dbReference type="EMBL" id="CAJPDS010000065">
    <property type="protein sequence ID" value="CAF9932887.1"/>
    <property type="molecule type" value="Genomic_DNA"/>
</dbReference>
<dbReference type="GO" id="GO:0005737">
    <property type="term" value="C:cytoplasm"/>
    <property type="evidence" value="ECO:0007669"/>
    <property type="project" value="TreeGrafter"/>
</dbReference>
<dbReference type="PANTHER" id="PTHR45527:SF1">
    <property type="entry name" value="FATTY ACID SYNTHASE"/>
    <property type="match status" value="1"/>
</dbReference>
<dbReference type="InterPro" id="IPR001242">
    <property type="entry name" value="Condensation_dom"/>
</dbReference>
<dbReference type="Proteomes" id="UP000664521">
    <property type="component" value="Unassembled WGS sequence"/>
</dbReference>